<keyword evidence="4" id="KW-1185">Reference proteome</keyword>
<dbReference type="InterPro" id="IPR013740">
    <property type="entry name" value="Redoxin"/>
</dbReference>
<dbReference type="InterPro" id="IPR013766">
    <property type="entry name" value="Thioredoxin_domain"/>
</dbReference>
<evidence type="ECO:0000313" key="4">
    <source>
        <dbReference type="Proteomes" id="UP001061361"/>
    </source>
</evidence>
<dbReference type="PANTHER" id="PTHR42852:SF13">
    <property type="entry name" value="PROTEIN DIPZ"/>
    <property type="match status" value="1"/>
</dbReference>
<reference evidence="3" key="1">
    <citation type="submission" date="2022-08" db="EMBL/GenBank/DDBJ databases">
        <title>Genome Sequence of the sulphate-reducing bacterium, Pseudodesulfovibrio portus JCM14722.</title>
        <authorList>
            <person name="Kondo R."/>
            <person name="Kataoka T."/>
        </authorList>
    </citation>
    <scope>NUCLEOTIDE SEQUENCE</scope>
    <source>
        <strain evidence="3">JCM 14722</strain>
    </source>
</reference>
<gene>
    <name evidence="3" type="ORF">JCM14722_25380</name>
</gene>
<dbReference type="Proteomes" id="UP001061361">
    <property type="component" value="Chromosome"/>
</dbReference>
<dbReference type="CDD" id="cd02966">
    <property type="entry name" value="TlpA_like_family"/>
    <property type="match status" value="1"/>
</dbReference>
<feature type="signal peptide" evidence="1">
    <location>
        <begin position="1"/>
        <end position="22"/>
    </location>
</feature>
<sequence>MRYMLRATIALAIVLYCTPVLAGQPQVGDTIPDFTIAPLAVQGDATLLGLEENRPFKLGDIQTPYVIIEIIGVYCPLCHAMAPSLTRLCKRLKKARLDDRVSLLGIAAGGTSMEVQHIRGKDYIFPVAHDTEYDIYGKLGDPKTPFTMLVDREGTILYTYLGIIPDFDAFFREIQALVK</sequence>
<dbReference type="EMBL" id="AP026708">
    <property type="protein sequence ID" value="BDQ34996.1"/>
    <property type="molecule type" value="Genomic_DNA"/>
</dbReference>
<proteinExistence type="predicted"/>
<evidence type="ECO:0000259" key="2">
    <source>
        <dbReference type="PROSITE" id="PS51352"/>
    </source>
</evidence>
<organism evidence="3 4">
    <name type="scientific">Pseudodesulfovibrio portus</name>
    <dbReference type="NCBI Taxonomy" id="231439"/>
    <lineage>
        <taxon>Bacteria</taxon>
        <taxon>Pseudomonadati</taxon>
        <taxon>Thermodesulfobacteriota</taxon>
        <taxon>Desulfovibrionia</taxon>
        <taxon>Desulfovibrionales</taxon>
        <taxon>Desulfovibrionaceae</taxon>
    </lineage>
</organism>
<dbReference type="Pfam" id="PF08534">
    <property type="entry name" value="Redoxin"/>
    <property type="match status" value="1"/>
</dbReference>
<dbReference type="PROSITE" id="PS51352">
    <property type="entry name" value="THIOREDOXIN_2"/>
    <property type="match status" value="1"/>
</dbReference>
<feature type="chain" id="PRO_5046771655" description="Thioredoxin domain-containing protein" evidence="1">
    <location>
        <begin position="23"/>
        <end position="179"/>
    </location>
</feature>
<dbReference type="SUPFAM" id="SSF52833">
    <property type="entry name" value="Thioredoxin-like"/>
    <property type="match status" value="1"/>
</dbReference>
<evidence type="ECO:0000313" key="3">
    <source>
        <dbReference type="EMBL" id="BDQ34996.1"/>
    </source>
</evidence>
<protein>
    <recommendedName>
        <fullName evidence="2">Thioredoxin domain-containing protein</fullName>
    </recommendedName>
</protein>
<dbReference type="InterPro" id="IPR050553">
    <property type="entry name" value="Thioredoxin_ResA/DsbE_sf"/>
</dbReference>
<accession>A0ABM8AU24</accession>
<dbReference type="PANTHER" id="PTHR42852">
    <property type="entry name" value="THIOL:DISULFIDE INTERCHANGE PROTEIN DSBE"/>
    <property type="match status" value="1"/>
</dbReference>
<evidence type="ECO:0000256" key="1">
    <source>
        <dbReference type="SAM" id="SignalP"/>
    </source>
</evidence>
<feature type="domain" description="Thioredoxin" evidence="2">
    <location>
        <begin position="25"/>
        <end position="179"/>
    </location>
</feature>
<name>A0ABM8AU24_9BACT</name>
<keyword evidence="1" id="KW-0732">Signal</keyword>
<dbReference type="Gene3D" id="3.40.30.10">
    <property type="entry name" value="Glutaredoxin"/>
    <property type="match status" value="1"/>
</dbReference>
<dbReference type="RefSeq" id="WP_264981887.1">
    <property type="nucleotide sequence ID" value="NZ_AP026708.1"/>
</dbReference>
<dbReference type="InterPro" id="IPR036249">
    <property type="entry name" value="Thioredoxin-like_sf"/>
</dbReference>